<keyword evidence="6" id="KW-1185">Reference proteome</keyword>
<dbReference type="Gene3D" id="2.170.130.10">
    <property type="entry name" value="TonB-dependent receptor, plug domain"/>
    <property type="match status" value="1"/>
</dbReference>
<evidence type="ECO:0000256" key="2">
    <source>
        <dbReference type="ARBA" id="ARBA00023136"/>
    </source>
</evidence>
<dbReference type="Proteomes" id="UP001549749">
    <property type="component" value="Unassembled WGS sequence"/>
</dbReference>
<gene>
    <name evidence="5" type="ORF">ABR189_05805</name>
</gene>
<evidence type="ECO:0000256" key="1">
    <source>
        <dbReference type="ARBA" id="ARBA00022448"/>
    </source>
</evidence>
<dbReference type="InterPro" id="IPR011662">
    <property type="entry name" value="Secretin/TonB_short_N"/>
</dbReference>
<keyword evidence="1" id="KW-0813">Transport</keyword>
<evidence type="ECO:0000259" key="4">
    <source>
        <dbReference type="Pfam" id="PF07660"/>
    </source>
</evidence>
<evidence type="ECO:0000313" key="5">
    <source>
        <dbReference type="EMBL" id="MET6996870.1"/>
    </source>
</evidence>
<dbReference type="EMBL" id="JBEXAC010000001">
    <property type="protein sequence ID" value="MET6996870.1"/>
    <property type="molecule type" value="Genomic_DNA"/>
</dbReference>
<reference evidence="5 6" key="1">
    <citation type="submission" date="2024-06" db="EMBL/GenBank/DDBJ databases">
        <title>Chitinophaga defluvii sp. nov., isolated from municipal sewage.</title>
        <authorList>
            <person name="Zhang L."/>
        </authorList>
    </citation>
    <scope>NUCLEOTIDE SEQUENCE [LARGE SCALE GENOMIC DNA]</scope>
    <source>
        <strain evidence="5 6">H8</strain>
    </source>
</reference>
<proteinExistence type="predicted"/>
<keyword evidence="2" id="KW-0472">Membrane</keyword>
<dbReference type="InterPro" id="IPR037066">
    <property type="entry name" value="Plug_dom_sf"/>
</dbReference>
<evidence type="ECO:0000313" key="6">
    <source>
        <dbReference type="Proteomes" id="UP001549749"/>
    </source>
</evidence>
<dbReference type="InterPro" id="IPR008969">
    <property type="entry name" value="CarboxyPept-like_regulatory"/>
</dbReference>
<keyword evidence="3" id="KW-0998">Cell outer membrane</keyword>
<comment type="caution">
    <text evidence="5">The sequence shown here is derived from an EMBL/GenBank/DDBJ whole genome shotgun (WGS) entry which is preliminary data.</text>
</comment>
<name>A0ABV2T1G8_9BACT</name>
<feature type="domain" description="Secretin/TonB short N-terminal" evidence="4">
    <location>
        <begin position="58"/>
        <end position="108"/>
    </location>
</feature>
<protein>
    <submittedName>
        <fullName evidence="5">Secretin and TonB N-terminal domain-containing protein</fullName>
    </submittedName>
</protein>
<dbReference type="RefSeq" id="WP_354659511.1">
    <property type="nucleotide sequence ID" value="NZ_JBEXAC010000001.1"/>
</dbReference>
<dbReference type="SUPFAM" id="SSF56935">
    <property type="entry name" value="Porins"/>
    <property type="match status" value="2"/>
</dbReference>
<dbReference type="SUPFAM" id="SSF49464">
    <property type="entry name" value="Carboxypeptidase regulatory domain-like"/>
    <property type="match status" value="1"/>
</dbReference>
<accession>A0ABV2T1G8</accession>
<dbReference type="Pfam" id="PF07660">
    <property type="entry name" value="STN"/>
    <property type="match status" value="1"/>
</dbReference>
<evidence type="ECO:0000256" key="3">
    <source>
        <dbReference type="ARBA" id="ARBA00023237"/>
    </source>
</evidence>
<organism evidence="5 6">
    <name type="scientific">Chitinophaga defluvii</name>
    <dbReference type="NCBI Taxonomy" id="3163343"/>
    <lineage>
        <taxon>Bacteria</taxon>
        <taxon>Pseudomonadati</taxon>
        <taxon>Bacteroidota</taxon>
        <taxon>Chitinophagia</taxon>
        <taxon>Chitinophagales</taxon>
        <taxon>Chitinophagaceae</taxon>
        <taxon>Chitinophaga</taxon>
    </lineage>
</organism>
<sequence length="1396" mass="154897">MQPKAYCKGCYPGLRITILLITALLTFSSKSVAQKVTINRTNVSLEVVFKEIRKQTGYSFIYRNEWIQKLGKISINVKDAALSEVMDICLEGRQYTYNIENKIITIYPVAEKKETSEGMLPVAEDSLIYGKVDNAAGIPLVGVSITNMTRKASQRITAVSRADGSFEIVGNKGDKLQFTIIGYGKTAIKFIGGQSMNVSMQEEALDLNTVEISNLDFSHKRIPWTDTIDMKFRSHLNLGQVLQGTIPGLTLQNSSQSQTTISSLDWGSNATLYGKQISSLADLRKKYNEQIGEGSLPPNTSFEEFLNSIVQQGYKVNYTTSVNNNGLIPQLRGVSGFSGNTSGMLIVIDGFPQDGFPADYPMTNVASVKVIKDPEMLTKWGPRAAGGVILITSKRGEVGKLRWGYNTNFYYAPKPRFDRSKQRMATSGDILDYLKDASDSGFIYITPDPSGRFMFNKPPAELLLYKLSSGTISQDRFKAQWDSLGGLSNEGQLGLLQQDVVNQNQMLTLSGGSTSWRFNAAGSYSTSRTNALNNYNRNIGLSMFNNFLLFNNKLRADWNIRINSGRSRQGTSLDPATLQPYQLLLDPGGRYIYDYAAFNPEANTILVNAGYNNYGVNILQDARLNSNISKMLNAESQLNMDWELLPGLRWSGSFQYINTNSNSEDYQDAESSRARQLVDDFASPLFNTVTTDANRKLTGITFHVPKGGIFRRSFSSDKNWNARSGLLYNKKIGKHDLSLALGGSGSSTMVRVPAYNTIYGYNPQTGKGQLISLPFDPLSSVGNYLQLPGVYGLYGDADPNTIYPVFTANFPHTLLAPGQESTTIQRQLGWNGRVKYNFNDTYILKGDYNAVFNPSYGYNPPYSMLANYNAEATWRLYKLPFFHPPVWMSELSLSAGITGVEIPALPTEIGGTRTLQTAWNNYGIWVGNYNLAQQTGQRVQNIYQKLTIGLAANSLMLDLVHGAVSIKGNEKVAGTNSTNDYIGANVRANLRKGLLNLIASYGRSPEGEPQTNLRAGYNIAGETYFHVPAISSLNADFILQQISPYQAMGLMMETNTPKADGAYTMAINNNFGLLPPKTSNMEAHATIGLLDDRYQLDFRYYRKVVSGLNNSIPVPTDPSTGLGARISYSEIVSKGIELYLMIKVVQQEKFRYVITLNGAYNKNMAQHVPLVNYSQTPAYLMAYRNDYSTESSWGYRWAGLDANGNPQIYDEQGKKTATPDSATLASALVYNGVTRAPYNGGLIQEWNVSDFFARATIAFKLGHVMRQYIPSPSGALDNSSLIRDRWRKPGDELYTDIAAMANTNATDTRAFIIQNSTNSILPADNIRLQEIQIGWQAPKKLLKDFFIKDLTLSFQAQNLIVWKRNKLQVDPEIVSSGGQIGMPMSKQYSFSINMNF</sequence>